<dbReference type="EMBL" id="NHSD01000284">
    <property type="protein sequence ID" value="MBK5928013.1"/>
    <property type="molecule type" value="Genomic_DNA"/>
</dbReference>
<keyword evidence="4" id="KW-1185">Reference proteome</keyword>
<dbReference type="InterPro" id="IPR039448">
    <property type="entry name" value="Beta_helix"/>
</dbReference>
<dbReference type="Gene3D" id="2.160.20.10">
    <property type="entry name" value="Single-stranded right-handed beta-helix, Pectin lyase-like"/>
    <property type="match status" value="1"/>
</dbReference>
<comment type="caution">
    <text evidence="3">The sequence shown here is derived from an EMBL/GenBank/DDBJ whole genome shotgun (WGS) entry which is preliminary data.</text>
</comment>
<dbReference type="SUPFAM" id="SSF51126">
    <property type="entry name" value="Pectin lyase-like"/>
    <property type="match status" value="1"/>
</dbReference>
<sequence>MTFHLCQVTGTLVAPDGSPLPEVQVQFLPAPVSARGVGAQTLAPHPVSVLTDPEARIDVALTPGVYSVRTRAPEGREYPPFLVDVPGGPVATLADILLHLPAPQSVYDAAASARVASKAAADAAGSAAAAGTAGDSATAAATSAAAAEMSAQGIADTAVQVQADRAGATLAAGQAQTAASTAQSQAQTASASAVQSGVHATTATMAAVTAEQAAALAEASNRTFASRAAFEAAQIPADADSWTVLHAGLRLAYRRDAAGTAIESANGTRGAPVGGVRPEHWGAAPGVDCAAQIQAAIDWLEAQGGGELLFAARSYPIAATIRVRRNVWLRGEGWHFEGDFTNSAVITGSLIELQPGANCDLVLFRADPAPGVTVRQRLHGGMRDIGVFGRRSNNFARAAVDLNAAGRGIRMEGVSYVTLDNVCVFRCAEAGVSLGSFDYGGGVGLLSCNNMNWRNVLSTGNAGDGFEIFGGDGTYSQLVAGFNGRHGFRVGDGPLVGCKAWNNAERGFTISSNAGMIGCDSYDNGHCGVHVAAKDVRLIGCEIRTNGTAQLPNARDRAGVFIASGAQDIVIEGNTVDNKPGKTPTQQVGVLCETAGVRIMLGTNVVQDNTLANLAIADLTTAQLHGSVPAGDLRHPGFTATGNIDLDDRVLARAKGMTFSVWGNVTFSNGVLGVGANTVVFANIAAGATVTELTADISRGIPLVIVRNASAAPLIFQHANNRLRLVGGVDRTLARNEAIMFVWVTGSIWQQIG</sequence>
<protein>
    <recommendedName>
        <fullName evidence="5">Right handed beta helix domain-containing protein</fullName>
    </recommendedName>
</protein>
<feature type="domain" description="Right handed beta helix" evidence="1">
    <location>
        <begin position="408"/>
        <end position="580"/>
    </location>
</feature>
<organism evidence="3 4">
    <name type="scientific">Rhodobaculum claviforme</name>
    <dbReference type="NCBI Taxonomy" id="1549854"/>
    <lineage>
        <taxon>Bacteria</taxon>
        <taxon>Pseudomonadati</taxon>
        <taxon>Pseudomonadota</taxon>
        <taxon>Alphaproteobacteria</taxon>
        <taxon>Rhodobacterales</taxon>
        <taxon>Paracoccaceae</taxon>
        <taxon>Rhodobaculum</taxon>
    </lineage>
</organism>
<dbReference type="InterPro" id="IPR057996">
    <property type="entry name" value="K52_C"/>
</dbReference>
<evidence type="ECO:0000313" key="4">
    <source>
        <dbReference type="Proteomes" id="UP000706333"/>
    </source>
</evidence>
<dbReference type="AlphaFoldDB" id="A0A934TLV4"/>
<dbReference type="Pfam" id="PF13229">
    <property type="entry name" value="Beta_helix"/>
    <property type="match status" value="1"/>
</dbReference>
<name>A0A934TLV4_9RHOB</name>
<reference evidence="3" key="1">
    <citation type="submission" date="2017-05" db="EMBL/GenBank/DDBJ databases">
        <authorList>
            <person name="Imhoff J.F."/>
            <person name="Rahn T."/>
            <person name="Kuenzel S."/>
            <person name="Neulinger S.C."/>
        </authorList>
    </citation>
    <scope>NUCLEOTIDE SEQUENCE</scope>
    <source>
        <strain evidence="3">LMG 28126</strain>
    </source>
</reference>
<dbReference type="Pfam" id="PF25692">
    <property type="entry name" value="Phage_depo_C"/>
    <property type="match status" value="1"/>
</dbReference>
<evidence type="ECO:0000313" key="3">
    <source>
        <dbReference type="EMBL" id="MBK5928013.1"/>
    </source>
</evidence>
<reference evidence="3" key="2">
    <citation type="journal article" date="2020" name="Microorganisms">
        <title>Osmotic Adaptation and Compatible Solute Biosynthesis of Phototrophic Bacteria as Revealed from Genome Analyses.</title>
        <authorList>
            <person name="Imhoff J.F."/>
            <person name="Rahn T."/>
            <person name="Kunzel S."/>
            <person name="Keller A."/>
            <person name="Neulinger S.C."/>
        </authorList>
    </citation>
    <scope>NUCLEOTIDE SEQUENCE</scope>
    <source>
        <strain evidence="3">LMG 28126</strain>
    </source>
</reference>
<evidence type="ECO:0000259" key="2">
    <source>
        <dbReference type="Pfam" id="PF25692"/>
    </source>
</evidence>
<proteinExistence type="predicted"/>
<evidence type="ECO:0008006" key="5">
    <source>
        <dbReference type="Google" id="ProtNLM"/>
    </source>
</evidence>
<accession>A0A934TLV4</accession>
<feature type="domain" description="Depolymerase 2 capsule K5-specific C-terminal" evidence="2">
    <location>
        <begin position="658"/>
        <end position="750"/>
    </location>
</feature>
<dbReference type="InterPro" id="IPR012334">
    <property type="entry name" value="Pectin_lyas_fold"/>
</dbReference>
<dbReference type="Proteomes" id="UP000706333">
    <property type="component" value="Unassembled WGS sequence"/>
</dbReference>
<dbReference type="InterPro" id="IPR011050">
    <property type="entry name" value="Pectin_lyase_fold/virulence"/>
</dbReference>
<dbReference type="RefSeq" id="WP_201157761.1">
    <property type="nucleotide sequence ID" value="NZ_NHSD01000284.1"/>
</dbReference>
<gene>
    <name evidence="3" type="ORF">CCR87_11860</name>
</gene>
<evidence type="ECO:0000259" key="1">
    <source>
        <dbReference type="Pfam" id="PF13229"/>
    </source>
</evidence>